<reference evidence="1 2" key="1">
    <citation type="submission" date="2014-05" db="EMBL/GenBank/DDBJ databases">
        <title>ATOL: Assembling a taxonomically balanced genome-scale reconstruction of the evolutionary history of the Enterobacteriaceae.</title>
        <authorList>
            <person name="Plunkett G.III."/>
            <person name="Neeno-Eckwall E.C."/>
            <person name="Glasner J.D."/>
            <person name="Perna N.T."/>
        </authorList>
    </citation>
    <scope>NUCLEOTIDE SEQUENCE [LARGE SCALE GENOMIC DNA]</scope>
    <source>
        <strain evidence="1 2">ATCC 33301</strain>
    </source>
</reference>
<proteinExistence type="predicted"/>
<name>A0A085JF02_9GAMM</name>
<comment type="caution">
    <text evidence="1">The sequence shown here is derived from an EMBL/GenBank/DDBJ whole genome shotgun (WGS) entry which is preliminary data.</text>
</comment>
<evidence type="ECO:0000313" key="1">
    <source>
        <dbReference type="EMBL" id="KFD19048.1"/>
    </source>
</evidence>
<dbReference type="SUPFAM" id="SSF48371">
    <property type="entry name" value="ARM repeat"/>
    <property type="match status" value="1"/>
</dbReference>
<organism evidence="1 2">
    <name type="scientific">Tatumella ptyseos ATCC 33301</name>
    <dbReference type="NCBI Taxonomy" id="1005995"/>
    <lineage>
        <taxon>Bacteria</taxon>
        <taxon>Pseudomonadati</taxon>
        <taxon>Pseudomonadota</taxon>
        <taxon>Gammaproteobacteria</taxon>
        <taxon>Enterobacterales</taxon>
        <taxon>Erwiniaceae</taxon>
        <taxon>Tatumella</taxon>
    </lineage>
</organism>
<dbReference type="SUPFAM" id="SSF52540">
    <property type="entry name" value="P-loop containing nucleoside triphosphate hydrolases"/>
    <property type="match status" value="1"/>
</dbReference>
<dbReference type="RefSeq" id="WP_029991532.1">
    <property type="nucleotide sequence ID" value="NZ_ATMJ01000068.1"/>
</dbReference>
<dbReference type="EMBL" id="JMPR01000034">
    <property type="protein sequence ID" value="KFD19048.1"/>
    <property type="molecule type" value="Genomic_DNA"/>
</dbReference>
<dbReference type="Proteomes" id="UP000028602">
    <property type="component" value="Unassembled WGS sequence"/>
</dbReference>
<protein>
    <submittedName>
        <fullName evidence="1">ATPase</fullName>
    </submittedName>
</protein>
<evidence type="ECO:0000313" key="2">
    <source>
        <dbReference type="Proteomes" id="UP000028602"/>
    </source>
</evidence>
<gene>
    <name evidence="1" type="ORF">GTPT_1985</name>
</gene>
<keyword evidence="2" id="KW-1185">Reference proteome</keyword>
<dbReference type="OrthoDB" id="2080133at2"/>
<accession>A0A085JF02</accession>
<dbReference type="eggNOG" id="COG5635">
    <property type="taxonomic scope" value="Bacteria"/>
</dbReference>
<dbReference type="InterPro" id="IPR016024">
    <property type="entry name" value="ARM-type_fold"/>
</dbReference>
<dbReference type="Gene3D" id="3.40.50.300">
    <property type="entry name" value="P-loop containing nucleotide triphosphate hydrolases"/>
    <property type="match status" value="1"/>
</dbReference>
<sequence length="1618" mass="181842">MSDINLNGPANGGGAATSSGILFQQQLGAHFAAQLLSGSRLDARLGLGEASPVWLRFETEAPVDDILVATSVSGFIAIQAKTTLSLSDDEKKPFYRTVEQFVRQWLTCRDGNGSLDWNRPLDPDKDRLVLAVSTKASASIRDVLPAALSLFSQHGSGAMNQKQVQAYNIFERCISTAWNSITSAPLPPHLVSELCRLVIVLVIDVENMALLACSRLTQILAKGTQATAALSVLTEICGKMMSSRDGGDLSTFRNELAGKGIELAAPPRYKDDIARLQQHSQEIAASLNQYEAIESQSGQPVTLRRECQNEVEQAVQSGSLLIIGEPGAGKSGVLNALARSLRERGDDVLELAVDRYSVESLGHLTHELRLEHSLTDVLQAWDGSYQSWLIIDALDATRGGKGEAVFRPLIEQVLAWGGRWRVVASIRSFDLRMGVKLRDLFKGTPPVAKRADTLFSSVRHIVIPRWSDDEFLQLLEKSPSLATSLEGASKKLRDLAKVPFNTRLLAELVSQETGVRLTDISSQSELLKLYWQRRVEAHGLKATRNIKTLVDAMINARSLSVSSLLADTDADMIDTLCREGVLIREQNDRRIQFRHHLLFDYAAAQTSFDPETLIAGTLRFHKQQALGLMLSPALGFVLQEIWSYDNNHYRFWQAVSYLVNDKDGDPIIRSSAGRIAADYPTAQHDLLWLAERVAADDEKMITTLSHICGALAIRFEDEKEVVALPWVYLVAALTPQVHKVAETLRFLLYPLIKRVTDKPLCNMLGTASRAVFSYALALSEPDYFVRSAILLVTDTINTDVQASCHLLEQLISSERLQRFGSEEIPVLCYNIKKIGDCAPEFVVNVFEFVYTHDVTEERETTLGNSRILPLRSNARQDYESARYSLGEYFSRFLEQYPSLAVDAAVRAISGYVARRHPLDTPVMHVPVLGHDIYLKADRSYIWAHDPDGKHAHDGEVLVKKLFQRLQSAPEPDALVLARLICEKASLAIFWARIFLAANRRNDGLIDFLWPVAAQEAFIQNEDTRKDAIDLVAMGITHRSEHERRELENSAFQYDLSDYVYPEKAKTSLLYRLFSTIGSENLQTVQARNFLKNTPRDGETAGNKRLFNISPVTVSTDIPYDFIDGLDRNEPDNITLINAVKTAKTALGLTTNNTLSSELSLEDVFSILEPLHEQLNLEHAHTYVRTTAEDVIVRACAAAVEQKLLPPLDDDRADKLTSHFLDLVHLASCATDPILNEDTEENFEDSVSWGSPVPRIDAAQIILDVVPLRPDLYERLKPDIERMLIDPHPAVRLQASVRLLRLWDVDRDSVWRYLSERLEQETNTGVIEHTVGDGIRNLLHTEPTRSFCLIQKLLGRFNDHPERQKRIRTLVSGDLAILWGVHEVRESYHILQGWITEPTVYHDELNQVLFTLREGFVFGLARQSKLKDTEVRHRALDMAYSIIDAAGKKLEQYSPHTDLTEAERENVKHCFAIIDRACLQLRFACEGKHNSDKTSLEYEELKQFLNETELHMRRIGDCSSPHTVYYLLELLETLVPVDPAKCFDLMAHALSHAEKSGFQNETLGMEQLVKMMGVFLADHKTIFEDENRRARLIESLDIFLAAGWPAARRLLYRLPELIQ</sequence>
<dbReference type="InterPro" id="IPR027417">
    <property type="entry name" value="P-loop_NTPase"/>
</dbReference>